<evidence type="ECO:0000313" key="11">
    <source>
        <dbReference type="EMBL" id="ODM96539.1"/>
    </source>
</evidence>
<comment type="caution">
    <text evidence="11">The sequence shown here is derived from an EMBL/GenBank/DDBJ whole genome shotgun (WGS) entry which is preliminary data.</text>
</comment>
<keyword evidence="5 8" id="KW-0106">Calcium</keyword>
<keyword evidence="2 8" id="KW-0964">Secreted</keyword>
<dbReference type="InterPro" id="IPR033112">
    <property type="entry name" value="PLA2_Asp_AS"/>
</dbReference>
<dbReference type="SUPFAM" id="SSF48619">
    <property type="entry name" value="Phospholipase A2, PLA2"/>
    <property type="match status" value="1"/>
</dbReference>
<feature type="binding site" evidence="5">
    <location>
        <position position="312"/>
    </location>
    <ligand>
        <name>Ca(2+)</name>
        <dbReference type="ChEBI" id="CHEBI:29108"/>
    </ligand>
</feature>
<organism evidence="11 12">
    <name type="scientific">Orchesella cincta</name>
    <name type="common">Springtail</name>
    <name type="synonym">Podura cincta</name>
    <dbReference type="NCBI Taxonomy" id="48709"/>
    <lineage>
        <taxon>Eukaryota</taxon>
        <taxon>Metazoa</taxon>
        <taxon>Ecdysozoa</taxon>
        <taxon>Arthropoda</taxon>
        <taxon>Hexapoda</taxon>
        <taxon>Collembola</taxon>
        <taxon>Entomobryomorpha</taxon>
        <taxon>Entomobryoidea</taxon>
        <taxon>Orchesellidae</taxon>
        <taxon>Orchesellinae</taxon>
        <taxon>Orchesella</taxon>
    </lineage>
</organism>
<dbReference type="PROSITE" id="PS00119">
    <property type="entry name" value="PA2_ASP"/>
    <property type="match status" value="1"/>
</dbReference>
<dbReference type="Pfam" id="PF00068">
    <property type="entry name" value="Phospholip_A2_1"/>
    <property type="match status" value="1"/>
</dbReference>
<feature type="disulfide bond" evidence="6">
    <location>
        <begin position="314"/>
        <end position="359"/>
    </location>
</feature>
<feature type="compositionally biased region" description="Basic and acidic residues" evidence="9">
    <location>
        <begin position="127"/>
        <end position="143"/>
    </location>
</feature>
<dbReference type="STRING" id="48709.A0A1D2MTV0"/>
<feature type="region of interest" description="Disordered" evidence="9">
    <location>
        <begin position="230"/>
        <end position="260"/>
    </location>
</feature>
<keyword evidence="8" id="KW-0443">Lipid metabolism</keyword>
<dbReference type="InterPro" id="IPR016090">
    <property type="entry name" value="PLA2-like_dom"/>
</dbReference>
<feature type="active site" evidence="4">
    <location>
        <position position="360"/>
    </location>
</feature>
<keyword evidence="12" id="KW-1185">Reference proteome</keyword>
<evidence type="ECO:0000256" key="4">
    <source>
        <dbReference type="PIRSR" id="PIRSR601211-1"/>
    </source>
</evidence>
<dbReference type="PRINTS" id="PR00389">
    <property type="entry name" value="PHPHLIPASEA2"/>
</dbReference>
<dbReference type="InterPro" id="IPR033113">
    <property type="entry name" value="PLA2_histidine"/>
</dbReference>
<protein>
    <recommendedName>
        <fullName evidence="8">Phospholipase A2</fullName>
        <ecNumber evidence="8">3.1.1.4</ecNumber>
    </recommendedName>
</protein>
<dbReference type="EC" id="3.1.1.4" evidence="8"/>
<dbReference type="AlphaFoldDB" id="A0A1D2MTV0"/>
<evidence type="ECO:0000256" key="2">
    <source>
        <dbReference type="ARBA" id="ARBA00022525"/>
    </source>
</evidence>
<dbReference type="InterPro" id="IPR036444">
    <property type="entry name" value="PLipase_A2_dom_sf"/>
</dbReference>
<feature type="active site" evidence="4">
    <location>
        <position position="311"/>
    </location>
</feature>
<dbReference type="Proteomes" id="UP000094527">
    <property type="component" value="Unassembled WGS sequence"/>
</dbReference>
<accession>A0A1D2MTV0</accession>
<dbReference type="GO" id="GO:0004623">
    <property type="term" value="F:phospholipase A2 activity"/>
    <property type="evidence" value="ECO:0007669"/>
    <property type="project" value="UniProtKB-EC"/>
</dbReference>
<evidence type="ECO:0000259" key="10">
    <source>
        <dbReference type="SMART" id="SM00085"/>
    </source>
</evidence>
<evidence type="ECO:0000256" key="7">
    <source>
        <dbReference type="RuleBase" id="RU003654"/>
    </source>
</evidence>
<keyword evidence="5" id="KW-0479">Metal-binding</keyword>
<comment type="catalytic activity">
    <reaction evidence="8">
        <text>a 1,2-diacyl-sn-glycero-3-phosphocholine + H2O = a 1-acyl-sn-glycero-3-phosphocholine + a fatty acid + H(+)</text>
        <dbReference type="Rhea" id="RHEA:15801"/>
        <dbReference type="ChEBI" id="CHEBI:15377"/>
        <dbReference type="ChEBI" id="CHEBI:15378"/>
        <dbReference type="ChEBI" id="CHEBI:28868"/>
        <dbReference type="ChEBI" id="CHEBI:57643"/>
        <dbReference type="ChEBI" id="CHEBI:58168"/>
        <dbReference type="EC" id="3.1.1.4"/>
    </reaction>
</comment>
<dbReference type="OrthoDB" id="5841574at2759"/>
<name>A0A1D2MTV0_ORCCI</name>
<dbReference type="PANTHER" id="PTHR11716">
    <property type="entry name" value="PHOSPHOLIPASE A2 FAMILY MEMBER"/>
    <property type="match status" value="1"/>
</dbReference>
<comment type="cofactor">
    <cofactor evidence="5">
        <name>Ca(2+)</name>
        <dbReference type="ChEBI" id="CHEBI:29108"/>
    </cofactor>
    <text evidence="5">Binds 1 Ca(2+) ion per subunit.</text>
</comment>
<feature type="binding site" evidence="5">
    <location>
        <position position="293"/>
    </location>
    <ligand>
        <name>Ca(2+)</name>
        <dbReference type="ChEBI" id="CHEBI:29108"/>
    </ligand>
</feature>
<proteinExistence type="inferred from homology"/>
<dbReference type="InterPro" id="IPR001211">
    <property type="entry name" value="PLA2"/>
</dbReference>
<dbReference type="SMART" id="SM00085">
    <property type="entry name" value="PA2c"/>
    <property type="match status" value="1"/>
</dbReference>
<keyword evidence="8" id="KW-0378">Hydrolase</keyword>
<evidence type="ECO:0000256" key="9">
    <source>
        <dbReference type="SAM" id="MobiDB-lite"/>
    </source>
</evidence>
<feature type="disulfide bond" evidence="6">
    <location>
        <begin position="307"/>
        <end position="366"/>
    </location>
</feature>
<feature type="binding site" evidence="5">
    <location>
        <position position="291"/>
    </location>
    <ligand>
        <name>Ca(2+)</name>
        <dbReference type="ChEBI" id="CHEBI:29108"/>
    </ligand>
</feature>
<comment type="subcellular location">
    <subcellularLocation>
        <location evidence="1 8">Secreted</location>
    </subcellularLocation>
</comment>
<keyword evidence="3 6" id="KW-1015">Disulfide bond</keyword>
<feature type="compositionally biased region" description="Polar residues" evidence="9">
    <location>
        <begin position="1"/>
        <end position="12"/>
    </location>
</feature>
<dbReference type="GO" id="GO:0005576">
    <property type="term" value="C:extracellular region"/>
    <property type="evidence" value="ECO:0007669"/>
    <property type="project" value="UniProtKB-SubCell"/>
</dbReference>
<dbReference type="EMBL" id="LJIJ01000528">
    <property type="protein sequence ID" value="ODM96539.1"/>
    <property type="molecule type" value="Genomic_DNA"/>
</dbReference>
<dbReference type="CDD" id="cd00125">
    <property type="entry name" value="PLA2c"/>
    <property type="match status" value="1"/>
</dbReference>
<feature type="disulfide bond" evidence="6">
    <location>
        <begin position="320"/>
        <end position="352"/>
    </location>
</feature>
<feature type="disulfide bond" evidence="6">
    <location>
        <begin position="341"/>
        <end position="357"/>
    </location>
</feature>
<evidence type="ECO:0000313" key="12">
    <source>
        <dbReference type="Proteomes" id="UP000094527"/>
    </source>
</evidence>
<reference evidence="11 12" key="1">
    <citation type="journal article" date="2016" name="Genome Biol. Evol.">
        <title>Gene Family Evolution Reflects Adaptation to Soil Environmental Stressors in the Genome of the Collembolan Orchesella cincta.</title>
        <authorList>
            <person name="Faddeeva-Vakhrusheva A."/>
            <person name="Derks M.F."/>
            <person name="Anvar S.Y."/>
            <person name="Agamennone V."/>
            <person name="Suring W."/>
            <person name="Smit S."/>
            <person name="van Straalen N.M."/>
            <person name="Roelofs D."/>
        </authorList>
    </citation>
    <scope>NUCLEOTIDE SEQUENCE [LARGE SCALE GENOMIC DNA]</scope>
    <source>
        <tissue evidence="11">Mixed pool</tissue>
    </source>
</reference>
<evidence type="ECO:0000256" key="5">
    <source>
        <dbReference type="PIRSR" id="PIRSR601211-2"/>
    </source>
</evidence>
<dbReference type="Gene3D" id="1.20.90.10">
    <property type="entry name" value="Phospholipase A2 domain"/>
    <property type="match status" value="1"/>
</dbReference>
<feature type="compositionally biased region" description="Basic and acidic residues" evidence="9">
    <location>
        <begin position="177"/>
        <end position="186"/>
    </location>
</feature>
<comment type="similarity">
    <text evidence="7">Belongs to the phospholipase A2 family.</text>
</comment>
<feature type="domain" description="Phospholipase A2-like central" evidence="10">
    <location>
        <begin position="266"/>
        <end position="388"/>
    </location>
</feature>
<dbReference type="PROSITE" id="PS00118">
    <property type="entry name" value="PA2_HIS"/>
    <property type="match status" value="1"/>
</dbReference>
<dbReference type="PANTHER" id="PTHR11716:SF107">
    <property type="entry name" value="PHOSPHOLIPASE A2"/>
    <property type="match status" value="1"/>
</dbReference>
<gene>
    <name evidence="11" type="ORF">Ocin01_10135</name>
</gene>
<feature type="region of interest" description="Disordered" evidence="9">
    <location>
        <begin position="91"/>
        <end position="150"/>
    </location>
</feature>
<evidence type="ECO:0000256" key="3">
    <source>
        <dbReference type="ARBA" id="ARBA00023157"/>
    </source>
</evidence>
<feature type="region of interest" description="Disordered" evidence="9">
    <location>
        <begin position="165"/>
        <end position="213"/>
    </location>
</feature>
<dbReference type="GO" id="GO:0016042">
    <property type="term" value="P:lipid catabolic process"/>
    <property type="evidence" value="ECO:0007669"/>
    <property type="project" value="InterPro"/>
</dbReference>
<dbReference type="GO" id="GO:0006644">
    <property type="term" value="P:phospholipid metabolic process"/>
    <property type="evidence" value="ECO:0007669"/>
    <property type="project" value="InterPro"/>
</dbReference>
<dbReference type="GO" id="GO:0005509">
    <property type="term" value="F:calcium ion binding"/>
    <property type="evidence" value="ECO:0007669"/>
    <property type="project" value="InterPro"/>
</dbReference>
<evidence type="ECO:0000256" key="6">
    <source>
        <dbReference type="PIRSR" id="PIRSR601211-3"/>
    </source>
</evidence>
<feature type="region of interest" description="Disordered" evidence="9">
    <location>
        <begin position="1"/>
        <end position="20"/>
    </location>
</feature>
<dbReference type="GO" id="GO:0050482">
    <property type="term" value="P:arachidonate secretion"/>
    <property type="evidence" value="ECO:0007669"/>
    <property type="project" value="InterPro"/>
</dbReference>
<evidence type="ECO:0000256" key="1">
    <source>
        <dbReference type="ARBA" id="ARBA00004613"/>
    </source>
</evidence>
<feature type="disulfide bond" evidence="6">
    <location>
        <begin position="292"/>
        <end position="308"/>
    </location>
</feature>
<sequence length="400" mass="45921">MDESSTFSTHQDTFPDKSLDSLSNLHALKDDDEDDLALQHRISSMGHYGSKYRNGSFVYNYSSHTHPHYRSSTLHNPEYKLQVIGTSLSASHKNPLSLDDDDDDQRKRTNMSSDEFDGNIISQRSIRPRDEENYKENHNETSLRNKNLYNKLVPNETSSIGDFLKAKHSTGSSNRSDLQENKKLRDDEEDHIDYLSKMSFPSSGEENEEDDEYEDDDILLEKFIPGNSTHLSGKHRFRQGSQAEVDGASGDGNSLLSTSRRRPRRSVVHLYDMVVCSTGCNPLIFKGYGCYCGFLGSGLTVDGIDKCCAKHDWCYHHAKCPPLLTYFVPYYWRCDHGQPECVTDFRGWKGVCGAHLCECDRQFAECLKKFPCPRSRAMCITSPWRFWQNLLMTPSMRYRY</sequence>
<evidence type="ECO:0000256" key="8">
    <source>
        <dbReference type="RuleBase" id="RU361236"/>
    </source>
</evidence>